<sequence>MRPSRFWMHSPDPILATNPGCRTDCAARPFHRHLPGYRATPLHRLRGLARRLGLGGLALKDESKRFGLNAFKSLGASYGIYRYVAARWRESTGTALSPSAFLEGKATEKLGRMTFCTATDGNHGRAVAWTARITGNDAVIFVPECMVEERRRHIEHENAEMVIVPGDYDAAVETAAVEAKRRNLHVISDTSWPGYEQIPAWIAEGYETMFVEIAEATEDERFPPDVVLLQCGVGAFPASAVTWFRRRYSIDSPKIVIVEPLGAACVLAAVMARAGETPIDVGDGRTIMAGLNCGTASRIALPALCQADAFLAIDDHYTRKAMRTLYHSLPGDPQVISGESGAAGLAGLMAILEEAALAPVRTALSIGTGARVLVVNTEGDTDPRHFREIVLD</sequence>
<organism evidence="4 5">
    <name type="scientific">Sulfidibacter corallicola</name>
    <dbReference type="NCBI Taxonomy" id="2818388"/>
    <lineage>
        <taxon>Bacteria</taxon>
        <taxon>Pseudomonadati</taxon>
        <taxon>Acidobacteriota</taxon>
        <taxon>Holophagae</taxon>
        <taxon>Acanthopleuribacterales</taxon>
        <taxon>Acanthopleuribacteraceae</taxon>
        <taxon>Sulfidibacter</taxon>
    </lineage>
</organism>
<gene>
    <name evidence="4" type="ORF">J3U87_26350</name>
</gene>
<dbReference type="InterPro" id="IPR010081">
    <property type="entry name" value="DiNH2opropionate_NH3_lyase"/>
</dbReference>
<proteinExistence type="predicted"/>
<evidence type="ECO:0000313" key="4">
    <source>
        <dbReference type="EMBL" id="QTD49122.1"/>
    </source>
</evidence>
<dbReference type="AlphaFoldDB" id="A0A8A4TIY9"/>
<evidence type="ECO:0000259" key="3">
    <source>
        <dbReference type="Pfam" id="PF00291"/>
    </source>
</evidence>
<dbReference type="NCBIfam" id="NF006058">
    <property type="entry name" value="PRK08206.1"/>
    <property type="match status" value="1"/>
</dbReference>
<dbReference type="EMBL" id="CP071793">
    <property type="protein sequence ID" value="QTD49122.1"/>
    <property type="molecule type" value="Genomic_DNA"/>
</dbReference>
<dbReference type="EC" id="4.3.1.15" evidence="4"/>
<protein>
    <submittedName>
        <fullName evidence="4">Diaminopropionate ammonia-lyase</fullName>
        <ecNumber evidence="4">4.3.1.15</ecNumber>
    </submittedName>
</protein>
<reference evidence="4" key="1">
    <citation type="submission" date="2021-03" db="EMBL/GenBank/DDBJ databases">
        <title>Acanthopleuribacteraceae sp. M133.</title>
        <authorList>
            <person name="Wang G."/>
        </authorList>
    </citation>
    <scope>NUCLEOTIDE SEQUENCE</scope>
    <source>
        <strain evidence="4">M133</strain>
    </source>
</reference>
<dbReference type="NCBIfam" id="TIGR01747">
    <property type="entry name" value="diampropi_NH3ly"/>
    <property type="match status" value="1"/>
</dbReference>
<keyword evidence="5" id="KW-1185">Reference proteome</keyword>
<dbReference type="InterPro" id="IPR036052">
    <property type="entry name" value="TrpB-like_PALP_sf"/>
</dbReference>
<dbReference type="SUPFAM" id="SSF53686">
    <property type="entry name" value="Tryptophan synthase beta subunit-like PLP-dependent enzymes"/>
    <property type="match status" value="1"/>
</dbReference>
<evidence type="ECO:0000313" key="5">
    <source>
        <dbReference type="Proteomes" id="UP000663929"/>
    </source>
</evidence>
<keyword evidence="4" id="KW-0456">Lyase</keyword>
<dbReference type="PANTHER" id="PTHR42937:SF1">
    <property type="entry name" value="DIAMINOPROPIONATE AMMONIA-LYASE"/>
    <property type="match status" value="1"/>
</dbReference>
<feature type="domain" description="Tryptophan synthase beta chain-like PALP" evidence="3">
    <location>
        <begin position="35"/>
        <end position="360"/>
    </location>
</feature>
<dbReference type="KEGG" id="scor:J3U87_26350"/>
<name>A0A8A4TIY9_SULCO</name>
<dbReference type="Gene3D" id="3.40.50.1100">
    <property type="match status" value="2"/>
</dbReference>
<evidence type="ECO:0000256" key="2">
    <source>
        <dbReference type="ARBA" id="ARBA00022898"/>
    </source>
</evidence>
<dbReference type="RefSeq" id="WP_237378763.1">
    <property type="nucleotide sequence ID" value="NZ_CP071793.1"/>
</dbReference>
<dbReference type="Pfam" id="PF00291">
    <property type="entry name" value="PALP"/>
    <property type="match status" value="1"/>
</dbReference>
<keyword evidence="2" id="KW-0663">Pyridoxal phosphate</keyword>
<dbReference type="InterPro" id="IPR001926">
    <property type="entry name" value="TrpB-like_PALP"/>
</dbReference>
<accession>A0A8A4TIY9</accession>
<dbReference type="PANTHER" id="PTHR42937">
    <property type="match status" value="1"/>
</dbReference>
<dbReference type="Proteomes" id="UP000663929">
    <property type="component" value="Chromosome"/>
</dbReference>
<evidence type="ECO:0000256" key="1">
    <source>
        <dbReference type="ARBA" id="ARBA00001933"/>
    </source>
</evidence>
<comment type="cofactor">
    <cofactor evidence="1">
        <name>pyridoxal 5'-phosphate</name>
        <dbReference type="ChEBI" id="CHEBI:597326"/>
    </cofactor>
</comment>
<dbReference type="CDD" id="cd00640">
    <property type="entry name" value="Trp-synth-beta_II"/>
    <property type="match status" value="1"/>
</dbReference>
<dbReference type="GO" id="GO:0008838">
    <property type="term" value="F:diaminopropionate ammonia-lyase activity"/>
    <property type="evidence" value="ECO:0007669"/>
    <property type="project" value="UniProtKB-EC"/>
</dbReference>
<dbReference type="GO" id="GO:0030170">
    <property type="term" value="F:pyridoxal phosphate binding"/>
    <property type="evidence" value="ECO:0007669"/>
    <property type="project" value="InterPro"/>
</dbReference>